<name>A0A7H2BDY5_9MICC</name>
<dbReference type="FunFam" id="3.30.230.10:FF:000017">
    <property type="entry name" value="Galactokinase"/>
    <property type="match status" value="1"/>
</dbReference>
<dbReference type="AlphaFoldDB" id="A0A7H2BDY5"/>
<evidence type="ECO:0000256" key="7">
    <source>
        <dbReference type="NCBIfam" id="TIGR00131"/>
    </source>
</evidence>
<dbReference type="GO" id="GO:0006012">
    <property type="term" value="P:galactose metabolic process"/>
    <property type="evidence" value="ECO:0007669"/>
    <property type="project" value="UniProtKB-UniRule"/>
</dbReference>
<dbReference type="SUPFAM" id="SSF54211">
    <property type="entry name" value="Ribosomal protein S5 domain 2-like"/>
    <property type="match status" value="1"/>
</dbReference>
<dbReference type="GO" id="GO:0005829">
    <property type="term" value="C:cytosol"/>
    <property type="evidence" value="ECO:0007669"/>
    <property type="project" value="TreeGrafter"/>
</dbReference>
<dbReference type="InterPro" id="IPR000705">
    <property type="entry name" value="Galactokinase"/>
</dbReference>
<evidence type="ECO:0000256" key="2">
    <source>
        <dbReference type="ARBA" id="ARBA00022679"/>
    </source>
</evidence>
<evidence type="ECO:0000256" key="6">
    <source>
        <dbReference type="ARBA" id="ARBA00023144"/>
    </source>
</evidence>
<keyword evidence="6" id="KW-0119">Carbohydrate metabolism</keyword>
<evidence type="ECO:0000256" key="1">
    <source>
        <dbReference type="ARBA" id="ARBA00006566"/>
    </source>
</evidence>
<dbReference type="NCBIfam" id="TIGR00131">
    <property type="entry name" value="gal_kin"/>
    <property type="match status" value="1"/>
</dbReference>
<reference evidence="11 12" key="1">
    <citation type="submission" date="2020-09" db="EMBL/GenBank/DDBJ databases">
        <title>Investigation of environmental microbes.</title>
        <authorList>
            <person name="Ou Y."/>
            <person name="Kang Q."/>
        </authorList>
    </citation>
    <scope>NUCLEOTIDE SEQUENCE [LARGE SCALE GENOMIC DNA]</scope>
    <source>
        <strain evidence="11 12">KJZ-14</strain>
    </source>
</reference>
<dbReference type="InterPro" id="IPR006206">
    <property type="entry name" value="Mevalonate/galactokinase"/>
</dbReference>
<dbReference type="PRINTS" id="PR00959">
    <property type="entry name" value="MEVGALKINASE"/>
</dbReference>
<dbReference type="PROSITE" id="PS00627">
    <property type="entry name" value="GHMP_KINASES_ATP"/>
    <property type="match status" value="1"/>
</dbReference>
<evidence type="ECO:0000259" key="8">
    <source>
        <dbReference type="Pfam" id="PF00288"/>
    </source>
</evidence>
<dbReference type="EMBL" id="CP061539">
    <property type="protein sequence ID" value="QNV37881.1"/>
    <property type="molecule type" value="Genomic_DNA"/>
</dbReference>
<protein>
    <recommendedName>
        <fullName evidence="7">Galactokinase</fullName>
        <ecNumber evidence="7">2.7.1.6</ecNumber>
    </recommendedName>
</protein>
<dbReference type="GeneID" id="96622756"/>
<keyword evidence="4 11" id="KW-0418">Kinase</keyword>
<dbReference type="InterPro" id="IPR019539">
    <property type="entry name" value="GalKase_N"/>
</dbReference>
<dbReference type="PRINTS" id="PR00473">
    <property type="entry name" value="GALCTOKINASE"/>
</dbReference>
<dbReference type="Gene3D" id="3.30.230.10">
    <property type="match status" value="1"/>
</dbReference>
<evidence type="ECO:0000313" key="12">
    <source>
        <dbReference type="Proteomes" id="UP000516404"/>
    </source>
</evidence>
<dbReference type="InterPro" id="IPR013750">
    <property type="entry name" value="GHMP_kinase_C_dom"/>
</dbReference>
<dbReference type="Gene3D" id="3.30.70.890">
    <property type="entry name" value="GHMP kinase, C-terminal domain"/>
    <property type="match status" value="1"/>
</dbReference>
<dbReference type="PIRSF" id="PIRSF000530">
    <property type="entry name" value="Galactokinase"/>
    <property type="match status" value="1"/>
</dbReference>
<dbReference type="GO" id="GO:0005524">
    <property type="term" value="F:ATP binding"/>
    <property type="evidence" value="ECO:0007669"/>
    <property type="project" value="UniProtKB-UniRule"/>
</dbReference>
<keyword evidence="6" id="KW-0299">Galactose metabolism</keyword>
<accession>A0A7H2BDY5</accession>
<evidence type="ECO:0000259" key="9">
    <source>
        <dbReference type="Pfam" id="PF08544"/>
    </source>
</evidence>
<dbReference type="GO" id="GO:0004335">
    <property type="term" value="F:galactokinase activity"/>
    <property type="evidence" value="ECO:0007669"/>
    <property type="project" value="UniProtKB-UniRule"/>
</dbReference>
<keyword evidence="5" id="KW-0067">ATP-binding</keyword>
<evidence type="ECO:0000256" key="5">
    <source>
        <dbReference type="ARBA" id="ARBA00022840"/>
    </source>
</evidence>
<evidence type="ECO:0000313" key="11">
    <source>
        <dbReference type="EMBL" id="QNV37881.1"/>
    </source>
</evidence>
<keyword evidence="3" id="KW-0547">Nucleotide-binding</keyword>
<sequence length="435" mass="45596">MTELVWKTAQETGAHVARVRQAFTDEFGVEPARVFSAPGRVNLIGEHIDYNGGIVMPLALPHRTFVAISPRTDGVLRVTSTQDGSETTEIAADAVAPGAVDSWIAYVVGVPWAMRELGLLGEVAGADIAVDSDVPLGAGLSSSAALECSVALAFDALASENDSDRELLAATDDGRKQLATACIKAENDIAGANTGGMDQSISLRASQGSVLTIDCRDFATTKVPLDLAAAGLSLLVIDTRAPHQLNDGQYAKRRAGCDAMADAFGEEFLSSLVTDGTEITGDVGGAVDRWREIVSAGGVEVLGEYTVETAEALLRHVLSEQLRVVETIKLFEAGEPTASTWSKLGELLTASHASLRDDYQVTCPELDVAVDVALDAGALGARMTGGGFGGSAIALVRADEQDAVAHAVREAFASRGFNEPHFLSATPEESAREER</sequence>
<dbReference type="PANTHER" id="PTHR10457">
    <property type="entry name" value="MEVALONATE KINASE/GALACTOKINASE"/>
    <property type="match status" value="1"/>
</dbReference>
<dbReference type="Pfam" id="PF10509">
    <property type="entry name" value="GalKase_gal_bdg"/>
    <property type="match status" value="1"/>
</dbReference>
<keyword evidence="2 11" id="KW-0808">Transferase</keyword>
<proteinExistence type="inferred from homology"/>
<dbReference type="InterPro" id="IPR019741">
    <property type="entry name" value="Galactokinase_CS"/>
</dbReference>
<dbReference type="KEGG" id="rter:IDM49_00780"/>
<keyword evidence="12" id="KW-1185">Reference proteome</keyword>
<organism evidence="11 12">
    <name type="scientific">Rothia terrae</name>
    <dbReference type="NCBI Taxonomy" id="396015"/>
    <lineage>
        <taxon>Bacteria</taxon>
        <taxon>Bacillati</taxon>
        <taxon>Actinomycetota</taxon>
        <taxon>Actinomycetes</taxon>
        <taxon>Micrococcales</taxon>
        <taxon>Micrococcaceae</taxon>
        <taxon>Rothia</taxon>
    </lineage>
</organism>
<dbReference type="InterPro" id="IPR036554">
    <property type="entry name" value="GHMP_kinase_C_sf"/>
</dbReference>
<dbReference type="EC" id="2.7.1.6" evidence="7"/>
<evidence type="ECO:0000256" key="3">
    <source>
        <dbReference type="ARBA" id="ARBA00022741"/>
    </source>
</evidence>
<dbReference type="InterPro" id="IPR006203">
    <property type="entry name" value="GHMP_knse_ATP-bd_CS"/>
</dbReference>
<evidence type="ECO:0000259" key="10">
    <source>
        <dbReference type="Pfam" id="PF10509"/>
    </source>
</evidence>
<feature type="domain" description="GHMP kinase C-terminal" evidence="9">
    <location>
        <begin position="339"/>
        <end position="413"/>
    </location>
</feature>
<dbReference type="InterPro" id="IPR020568">
    <property type="entry name" value="Ribosomal_Su5_D2-typ_SF"/>
</dbReference>
<dbReference type="SUPFAM" id="SSF55060">
    <property type="entry name" value="GHMP Kinase, C-terminal domain"/>
    <property type="match status" value="1"/>
</dbReference>
<dbReference type="PROSITE" id="PS00106">
    <property type="entry name" value="GALACTOKINASE"/>
    <property type="match status" value="1"/>
</dbReference>
<dbReference type="Pfam" id="PF08544">
    <property type="entry name" value="GHMP_kinases_C"/>
    <property type="match status" value="1"/>
</dbReference>
<dbReference type="InterPro" id="IPR006204">
    <property type="entry name" value="GHMP_kinase_N_dom"/>
</dbReference>
<gene>
    <name evidence="11" type="primary">galK</name>
    <name evidence="11" type="ORF">IDM49_00780</name>
</gene>
<comment type="similarity">
    <text evidence="1">Belongs to the GHMP kinase family. GalK subfamily.</text>
</comment>
<dbReference type="Pfam" id="PF00288">
    <property type="entry name" value="GHMP_kinases_N"/>
    <property type="match status" value="1"/>
</dbReference>
<feature type="domain" description="GHMP kinase N-terminal" evidence="8">
    <location>
        <begin position="106"/>
        <end position="203"/>
    </location>
</feature>
<evidence type="ECO:0000256" key="4">
    <source>
        <dbReference type="ARBA" id="ARBA00022777"/>
    </source>
</evidence>
<dbReference type="PANTHER" id="PTHR10457:SF7">
    <property type="entry name" value="GALACTOKINASE-RELATED"/>
    <property type="match status" value="1"/>
</dbReference>
<dbReference type="Proteomes" id="UP000516404">
    <property type="component" value="Chromosome"/>
</dbReference>
<feature type="domain" description="Galactokinase N-terminal" evidence="10">
    <location>
        <begin position="21"/>
        <end position="70"/>
    </location>
</feature>
<dbReference type="RefSeq" id="WP_190724683.1">
    <property type="nucleotide sequence ID" value="NZ_CP061539.1"/>
</dbReference>
<dbReference type="InterPro" id="IPR014721">
    <property type="entry name" value="Ribsml_uS5_D2-typ_fold_subgr"/>
</dbReference>